<protein>
    <submittedName>
        <fullName evidence="7">GTP-binding protein</fullName>
    </submittedName>
</protein>
<evidence type="ECO:0000313" key="9">
    <source>
        <dbReference type="Proteomes" id="UP000018208"/>
    </source>
</evidence>
<evidence type="ECO:0000256" key="5">
    <source>
        <dbReference type="SAM" id="MobiDB-lite"/>
    </source>
</evidence>
<dbReference type="Pfam" id="PF01926">
    <property type="entry name" value="MMR_HSR1"/>
    <property type="match status" value="1"/>
</dbReference>
<dbReference type="InterPro" id="IPR027417">
    <property type="entry name" value="P-loop_NTPase"/>
</dbReference>
<organism evidence="7">
    <name type="scientific">Spironucleus salmonicida</name>
    <dbReference type="NCBI Taxonomy" id="348837"/>
    <lineage>
        <taxon>Eukaryota</taxon>
        <taxon>Metamonada</taxon>
        <taxon>Diplomonadida</taxon>
        <taxon>Hexamitidae</taxon>
        <taxon>Hexamitinae</taxon>
        <taxon>Spironucleus</taxon>
    </lineage>
</organism>
<dbReference type="InterPro" id="IPR006073">
    <property type="entry name" value="GTP-bd"/>
</dbReference>
<feature type="region of interest" description="Disordered" evidence="5">
    <location>
        <begin position="287"/>
        <end position="320"/>
    </location>
</feature>
<dbReference type="GO" id="GO:0003924">
    <property type="term" value="F:GTPase activity"/>
    <property type="evidence" value="ECO:0007669"/>
    <property type="project" value="InterPro"/>
</dbReference>
<keyword evidence="3" id="KW-0378">Hydrolase</keyword>
<feature type="compositionally biased region" description="Acidic residues" evidence="5">
    <location>
        <begin position="648"/>
        <end position="661"/>
    </location>
</feature>
<evidence type="ECO:0000256" key="3">
    <source>
        <dbReference type="ARBA" id="ARBA00022801"/>
    </source>
</evidence>
<dbReference type="EMBL" id="KI546166">
    <property type="protein sequence ID" value="EST42179.1"/>
    <property type="molecule type" value="Genomic_DNA"/>
</dbReference>
<keyword evidence="1" id="KW-0963">Cytoplasm</keyword>
<dbReference type="SUPFAM" id="SSF52540">
    <property type="entry name" value="P-loop containing nucleoside triphosphate hydrolases"/>
    <property type="match status" value="1"/>
</dbReference>
<feature type="region of interest" description="Disordered" evidence="5">
    <location>
        <begin position="635"/>
        <end position="661"/>
    </location>
</feature>
<evidence type="ECO:0000313" key="7">
    <source>
        <dbReference type="EMBL" id="EST42179.1"/>
    </source>
</evidence>
<proteinExistence type="predicted"/>
<dbReference type="Proteomes" id="UP000018208">
    <property type="component" value="Unassembled WGS sequence"/>
</dbReference>
<dbReference type="EMBL" id="AUWU02000003">
    <property type="protein sequence ID" value="KAH0574712.1"/>
    <property type="molecule type" value="Genomic_DNA"/>
</dbReference>
<evidence type="ECO:0000313" key="8">
    <source>
        <dbReference type="EMBL" id="KAH0574712.1"/>
    </source>
</evidence>
<feature type="compositionally biased region" description="Low complexity" evidence="5">
    <location>
        <begin position="638"/>
        <end position="647"/>
    </location>
</feature>
<dbReference type="VEuPathDB" id="GiardiaDB:SS50377_22327"/>
<evidence type="ECO:0000256" key="4">
    <source>
        <dbReference type="ARBA" id="ARBA00023134"/>
    </source>
</evidence>
<dbReference type="GO" id="GO:0005829">
    <property type="term" value="C:cytosol"/>
    <property type="evidence" value="ECO:0007669"/>
    <property type="project" value="TreeGrafter"/>
</dbReference>
<keyword evidence="2" id="KW-0547">Nucleotide-binding</keyword>
<evidence type="ECO:0000259" key="6">
    <source>
        <dbReference type="Pfam" id="PF01926"/>
    </source>
</evidence>
<feature type="compositionally biased region" description="Acidic residues" evidence="5">
    <location>
        <begin position="295"/>
        <end position="310"/>
    </location>
</feature>
<dbReference type="PANTHER" id="PTHR45709">
    <property type="entry name" value="LARGE SUBUNIT GTPASE 1 HOMOLOG-RELATED"/>
    <property type="match status" value="1"/>
</dbReference>
<accession>V6LN87</accession>
<keyword evidence="4" id="KW-0342">GTP-binding</keyword>
<dbReference type="PANTHER" id="PTHR45709:SF2">
    <property type="entry name" value="LARGE SUBUNIT GTPASE 1 HOMOLOG"/>
    <property type="match status" value="1"/>
</dbReference>
<gene>
    <name evidence="7" type="ORF">SS50377_18485</name>
    <name evidence="8" type="ORF">SS50377_22327</name>
</gene>
<dbReference type="OrthoDB" id="61815at2759"/>
<dbReference type="GO" id="GO:0005525">
    <property type="term" value="F:GTP binding"/>
    <property type="evidence" value="ECO:0007669"/>
    <property type="project" value="UniProtKB-KW"/>
</dbReference>
<keyword evidence="9" id="KW-1185">Reference proteome</keyword>
<sequence>MGKHRTARKYTGAIKIEKNSFLGNAVQNSHQLTKTAHFEQGLEHYQSSSQPLKSVTEEGDFASVLSKAERATKEFEAKTRIASSFFEVQESTKTQQNFMKTNTNLLRIPRRPNWNKQTTPQQLHNDEVQQFYLWREAIAELEQTRVVELSPFEKNLDFWRQLWRVVEFSDVLLQIVDARNPLLFYSRDLVKYVAEVGRKQKREKRCILILNKADLVPLAAREKWAKYFEEREIDFVYFSALREEAFIKLLSNLEKVEKQEQQEKELRIRMGKETVDFDAIEQDIKNELNKKNSSESEEEQNEEFNPDFAEESNQRHRRKRQSFEAINRYATEKQQKQSKKQLKLNQRKENIDDKLRNLIPVPRVAMHTDDHTIPHQFDIKDVLLNNASLPAHIFSPRIYTREELSDLLSILSSTQLGLQINPRKKATIGTIGYPNIGKSSTVNVLALQTGSKTAVGETPGKTKHFQTLELSEQITLCDCPGLIFPSFAHCRADFILNGILPIDQEREYQTAISLLCKRIPAQVFEQVYGVQIMRPEKFSTGVGMAFGEVKSSVFYTNWSDLLTAMTLKTGFEQGQCARRIVKDIFKGKLRWVQLPPIGVQKIEKSQKIIMKRHNDEDTENALGREMARFLRLQRKSQEAQNGVQQQEQGEEDFEGEEESAE</sequence>
<dbReference type="AlphaFoldDB" id="V6LN87"/>
<reference evidence="8" key="2">
    <citation type="submission" date="2020-12" db="EMBL/GenBank/DDBJ databases">
        <title>New Spironucleus salmonicida genome in near-complete chromosomes.</title>
        <authorList>
            <person name="Xu F."/>
            <person name="Kurt Z."/>
            <person name="Jimenez-Gonzalez A."/>
            <person name="Astvaldsson A."/>
            <person name="Andersson J.O."/>
            <person name="Svard S.G."/>
        </authorList>
    </citation>
    <scope>NUCLEOTIDE SEQUENCE</scope>
    <source>
        <strain evidence="8">ATCC 50377</strain>
    </source>
</reference>
<dbReference type="InterPro" id="IPR043358">
    <property type="entry name" value="GNL1-like"/>
</dbReference>
<feature type="domain" description="G" evidence="6">
    <location>
        <begin position="428"/>
        <end position="484"/>
    </location>
</feature>
<name>V6LN87_9EUKA</name>
<reference evidence="7 8" key="1">
    <citation type="journal article" date="2014" name="PLoS Genet.">
        <title>The Genome of Spironucleus salmonicida Highlights a Fish Pathogen Adapted to Fluctuating Environments.</title>
        <authorList>
            <person name="Xu F."/>
            <person name="Jerlstrom-Hultqvist J."/>
            <person name="Einarsson E."/>
            <person name="Astvaldsson A."/>
            <person name="Svard S.G."/>
            <person name="Andersson J.O."/>
        </authorList>
    </citation>
    <scope>NUCLEOTIDE SEQUENCE</scope>
    <source>
        <strain evidence="8">ATCC 50377</strain>
    </source>
</reference>
<dbReference type="Gene3D" id="3.40.50.300">
    <property type="entry name" value="P-loop containing nucleotide triphosphate hydrolases"/>
    <property type="match status" value="2"/>
</dbReference>
<evidence type="ECO:0000256" key="1">
    <source>
        <dbReference type="ARBA" id="ARBA00022490"/>
    </source>
</evidence>
<evidence type="ECO:0000256" key="2">
    <source>
        <dbReference type="ARBA" id="ARBA00022741"/>
    </source>
</evidence>